<reference evidence="1" key="1">
    <citation type="submission" date="2019-08" db="EMBL/GenBank/DDBJ databases">
        <authorList>
            <person name="Kucharzyk K."/>
            <person name="Murdoch R.W."/>
            <person name="Higgins S."/>
            <person name="Loffler F."/>
        </authorList>
    </citation>
    <scope>NUCLEOTIDE SEQUENCE</scope>
</reference>
<dbReference type="AlphaFoldDB" id="A0A645BBR3"/>
<accession>A0A645BBR3</accession>
<protein>
    <submittedName>
        <fullName evidence="1">Uncharacterized protein</fullName>
    </submittedName>
</protein>
<evidence type="ECO:0000313" key="1">
    <source>
        <dbReference type="EMBL" id="MPM60623.1"/>
    </source>
</evidence>
<sequence>MGIYDSIISRAREYINTKNYNYNLIKDSKSVKSKEEEEAENLYEYSVGDKVILLENNESAIVYKGRDRLNNVTVLYNNEFIEVNYKRMKLELKASDLYPEGYDLNQLFVSYKERKLERDIERGSKKALKKIRKESLR</sequence>
<gene>
    <name evidence="1" type="ORF">SDC9_107475</name>
</gene>
<name>A0A645BBR3_9ZZZZ</name>
<organism evidence="1">
    <name type="scientific">bioreactor metagenome</name>
    <dbReference type="NCBI Taxonomy" id="1076179"/>
    <lineage>
        <taxon>unclassified sequences</taxon>
        <taxon>metagenomes</taxon>
        <taxon>ecological metagenomes</taxon>
    </lineage>
</organism>
<dbReference type="EMBL" id="VSSQ01017896">
    <property type="protein sequence ID" value="MPM60623.1"/>
    <property type="molecule type" value="Genomic_DNA"/>
</dbReference>
<comment type="caution">
    <text evidence="1">The sequence shown here is derived from an EMBL/GenBank/DDBJ whole genome shotgun (WGS) entry which is preliminary data.</text>
</comment>
<proteinExistence type="predicted"/>